<dbReference type="AlphaFoldDB" id="A0A6A4V439"/>
<keyword evidence="8 12" id="KW-0406">Ion transport</keyword>
<evidence type="ECO:0000256" key="7">
    <source>
        <dbReference type="ARBA" id="ARBA00023053"/>
    </source>
</evidence>
<feature type="chain" id="PRO_5025340281" evidence="14">
    <location>
        <begin position="27"/>
        <end position="430"/>
    </location>
</feature>
<evidence type="ECO:0000256" key="12">
    <source>
        <dbReference type="RuleBase" id="RU000679"/>
    </source>
</evidence>
<evidence type="ECO:0000256" key="5">
    <source>
        <dbReference type="ARBA" id="ARBA00022692"/>
    </source>
</evidence>
<keyword evidence="5 12" id="KW-0812">Transmembrane</keyword>
<evidence type="ECO:0000256" key="11">
    <source>
        <dbReference type="ARBA" id="ARBA00023303"/>
    </source>
</evidence>
<dbReference type="Pfam" id="PF00858">
    <property type="entry name" value="ASC"/>
    <property type="match status" value="1"/>
</dbReference>
<comment type="caution">
    <text evidence="15">The sequence shown here is derived from an EMBL/GenBank/DDBJ whole genome shotgun (WGS) entry which is preliminary data.</text>
</comment>
<keyword evidence="10 12" id="KW-0739">Sodium transport</keyword>
<dbReference type="EMBL" id="VIIS01002158">
    <property type="protein sequence ID" value="KAF0287909.1"/>
    <property type="molecule type" value="Genomic_DNA"/>
</dbReference>
<comment type="subcellular location">
    <subcellularLocation>
        <location evidence="1">Membrane</location>
        <topology evidence="1">Multi-pass membrane protein</topology>
    </subcellularLocation>
</comment>
<gene>
    <name evidence="15" type="ORF">FJT64_013675</name>
</gene>
<evidence type="ECO:0000256" key="6">
    <source>
        <dbReference type="ARBA" id="ARBA00022989"/>
    </source>
</evidence>
<comment type="similarity">
    <text evidence="2 12">Belongs to the amiloride-sensitive sodium channel (TC 1.A.6) family.</text>
</comment>
<evidence type="ECO:0000256" key="14">
    <source>
        <dbReference type="SAM" id="SignalP"/>
    </source>
</evidence>
<dbReference type="Gene3D" id="1.10.287.770">
    <property type="entry name" value="YojJ-like"/>
    <property type="match status" value="1"/>
</dbReference>
<keyword evidence="11 12" id="KW-0407">Ion channel</keyword>
<keyword evidence="3 12" id="KW-0813">Transport</keyword>
<dbReference type="Proteomes" id="UP000440578">
    <property type="component" value="Unassembled WGS sequence"/>
</dbReference>
<feature type="region of interest" description="Disordered" evidence="13">
    <location>
        <begin position="394"/>
        <end position="417"/>
    </location>
</feature>
<evidence type="ECO:0000256" key="9">
    <source>
        <dbReference type="ARBA" id="ARBA00023136"/>
    </source>
</evidence>
<organism evidence="15 16">
    <name type="scientific">Amphibalanus amphitrite</name>
    <name type="common">Striped barnacle</name>
    <name type="synonym">Balanus amphitrite</name>
    <dbReference type="NCBI Taxonomy" id="1232801"/>
    <lineage>
        <taxon>Eukaryota</taxon>
        <taxon>Metazoa</taxon>
        <taxon>Ecdysozoa</taxon>
        <taxon>Arthropoda</taxon>
        <taxon>Crustacea</taxon>
        <taxon>Multicrustacea</taxon>
        <taxon>Cirripedia</taxon>
        <taxon>Thoracica</taxon>
        <taxon>Thoracicalcarea</taxon>
        <taxon>Balanomorpha</taxon>
        <taxon>Balanoidea</taxon>
        <taxon>Balanidae</taxon>
        <taxon>Amphibalaninae</taxon>
        <taxon>Amphibalanus</taxon>
    </lineage>
</organism>
<name>A0A6A4V439_AMPAM</name>
<keyword evidence="4 12" id="KW-0894">Sodium channel</keyword>
<dbReference type="GO" id="GO:0016020">
    <property type="term" value="C:membrane"/>
    <property type="evidence" value="ECO:0007669"/>
    <property type="project" value="UniProtKB-SubCell"/>
</dbReference>
<evidence type="ECO:0000256" key="10">
    <source>
        <dbReference type="ARBA" id="ARBA00023201"/>
    </source>
</evidence>
<keyword evidence="9" id="KW-0472">Membrane</keyword>
<keyword evidence="7" id="KW-0915">Sodium</keyword>
<dbReference type="InterPro" id="IPR001873">
    <property type="entry name" value="ENaC"/>
</dbReference>
<accession>A0A6A4V439</accession>
<sequence length="430" mass="47944">MRCRLARLPLHAARLLLLTCWTALTGRQLSHYLSEPTALRPRIDWDFAPPYLTVVPAAPLPRAVARVVRNGTADERRALYGNRTLLQFLTENSLTLSQLTGEIEISEPENGSVRQTEAAGQFGRWRLIRTGTGVTGATLEPNTTKLFLSLPRDTEFEVDLGGGPAGQYCCWVIVHSTPLFFKLDVDMHAFFPIRNVLDNPDIQLTVSRDERLSLRRLPCEGDPEYSEPDCERRCFLRSLNCSLEPSAGRPDRRPVCMASDYQRYSVAYRRFVQPTAGRDKSSAPIAGCGCPRPCAQDRYSYSPLADVTVITNDTFRMAITVRRVRRTMVTVLTYQVEDLLADTGGYLGLLLGFSVLSLFGTADRLTRRLVRSARRGAAARRAARIPLVRALSRATGAEEHDAPTMTDDGLSSGQFPAVDHGRQRLSVTEW</sequence>
<evidence type="ECO:0000256" key="4">
    <source>
        <dbReference type="ARBA" id="ARBA00022461"/>
    </source>
</evidence>
<evidence type="ECO:0000313" key="15">
    <source>
        <dbReference type="EMBL" id="KAF0287909.1"/>
    </source>
</evidence>
<evidence type="ECO:0000256" key="8">
    <source>
        <dbReference type="ARBA" id="ARBA00023065"/>
    </source>
</evidence>
<evidence type="ECO:0000313" key="16">
    <source>
        <dbReference type="Proteomes" id="UP000440578"/>
    </source>
</evidence>
<proteinExistence type="inferred from homology"/>
<keyword evidence="6" id="KW-1133">Transmembrane helix</keyword>
<dbReference type="GO" id="GO:0005272">
    <property type="term" value="F:sodium channel activity"/>
    <property type="evidence" value="ECO:0007669"/>
    <property type="project" value="UniProtKB-KW"/>
</dbReference>
<evidence type="ECO:0000256" key="13">
    <source>
        <dbReference type="SAM" id="MobiDB-lite"/>
    </source>
</evidence>
<evidence type="ECO:0000256" key="2">
    <source>
        <dbReference type="ARBA" id="ARBA00007193"/>
    </source>
</evidence>
<evidence type="ECO:0000256" key="1">
    <source>
        <dbReference type="ARBA" id="ARBA00004141"/>
    </source>
</evidence>
<reference evidence="15 16" key="1">
    <citation type="submission" date="2019-07" db="EMBL/GenBank/DDBJ databases">
        <title>Draft genome assembly of a fouling barnacle, Amphibalanus amphitrite (Darwin, 1854): The first reference genome for Thecostraca.</title>
        <authorList>
            <person name="Kim W."/>
        </authorList>
    </citation>
    <scope>NUCLEOTIDE SEQUENCE [LARGE SCALE GENOMIC DNA]</scope>
    <source>
        <strain evidence="15">SNU_AA5</strain>
        <tissue evidence="15">Soma without cirri and trophi</tissue>
    </source>
</reference>
<keyword evidence="14" id="KW-0732">Signal</keyword>
<keyword evidence="16" id="KW-1185">Reference proteome</keyword>
<protein>
    <submittedName>
        <fullName evidence="15">Uncharacterized protein</fullName>
    </submittedName>
</protein>
<feature type="signal peptide" evidence="14">
    <location>
        <begin position="1"/>
        <end position="26"/>
    </location>
</feature>
<evidence type="ECO:0000256" key="3">
    <source>
        <dbReference type="ARBA" id="ARBA00022448"/>
    </source>
</evidence>